<dbReference type="STRING" id="1513896.SAMN05660841_02870"/>
<evidence type="ECO:0000313" key="3">
    <source>
        <dbReference type="Proteomes" id="UP000190150"/>
    </source>
</evidence>
<dbReference type="InterPro" id="IPR008894">
    <property type="entry name" value="QdtA_cupin_dom"/>
</dbReference>
<reference evidence="3" key="1">
    <citation type="submission" date="2017-02" db="EMBL/GenBank/DDBJ databases">
        <authorList>
            <person name="Varghese N."/>
            <person name="Submissions S."/>
        </authorList>
    </citation>
    <scope>NUCLEOTIDE SEQUENCE [LARGE SCALE GENOMIC DNA]</scope>
    <source>
        <strain evidence="3">DSM 24091</strain>
    </source>
</reference>
<dbReference type="OrthoDB" id="9795513at2"/>
<dbReference type="Proteomes" id="UP000190150">
    <property type="component" value="Unassembled WGS sequence"/>
</dbReference>
<dbReference type="AlphaFoldDB" id="A0A1T5EXR8"/>
<dbReference type="CDD" id="cd20292">
    <property type="entry name" value="cupin_QdtA-like"/>
    <property type="match status" value="1"/>
</dbReference>
<dbReference type="SUPFAM" id="SSF51182">
    <property type="entry name" value="RmlC-like cupins"/>
    <property type="match status" value="1"/>
</dbReference>
<dbReference type="Pfam" id="PF05523">
    <property type="entry name" value="FdtA"/>
    <property type="match status" value="1"/>
</dbReference>
<protein>
    <submittedName>
        <fullName evidence="2">WxcM-like, C-terminal</fullName>
    </submittedName>
</protein>
<evidence type="ECO:0000259" key="1">
    <source>
        <dbReference type="Pfam" id="PF05523"/>
    </source>
</evidence>
<dbReference type="InterPro" id="IPR014710">
    <property type="entry name" value="RmlC-like_jellyroll"/>
</dbReference>
<dbReference type="RefSeq" id="WP_079643956.1">
    <property type="nucleotide sequence ID" value="NZ_FUZF01000013.1"/>
</dbReference>
<gene>
    <name evidence="2" type="ORF">SAMN05660841_02870</name>
</gene>
<organism evidence="2 3">
    <name type="scientific">Sphingobacterium nematocida</name>
    <dbReference type="NCBI Taxonomy" id="1513896"/>
    <lineage>
        <taxon>Bacteria</taxon>
        <taxon>Pseudomonadati</taxon>
        <taxon>Bacteroidota</taxon>
        <taxon>Sphingobacteriia</taxon>
        <taxon>Sphingobacteriales</taxon>
        <taxon>Sphingobacteriaceae</taxon>
        <taxon>Sphingobacterium</taxon>
    </lineage>
</organism>
<sequence length="136" mass="15998">MKSPKLIQLPKIFDQRGNLSFFENDIQIPFSIKRTYWISDVPGGETRGGHAFRHQNEFIIALSGSFTVKLHDGNCESTYFLNRSNYGLFVPQMFWREITDFSTNSLALIVSDRFFSEEDYVRDFLEYKNLKSIEYE</sequence>
<dbReference type="EMBL" id="FUZF01000013">
    <property type="protein sequence ID" value="SKB88737.1"/>
    <property type="molecule type" value="Genomic_DNA"/>
</dbReference>
<dbReference type="InterPro" id="IPR011051">
    <property type="entry name" value="RmlC_Cupin_sf"/>
</dbReference>
<keyword evidence="3" id="KW-1185">Reference proteome</keyword>
<accession>A0A1T5EXR8</accession>
<evidence type="ECO:0000313" key="2">
    <source>
        <dbReference type="EMBL" id="SKB88737.1"/>
    </source>
</evidence>
<feature type="domain" description="Sugar 3,4-ketoisomerase QdtA cupin" evidence="1">
    <location>
        <begin position="4"/>
        <end position="131"/>
    </location>
</feature>
<name>A0A1T5EXR8_9SPHI</name>
<proteinExistence type="predicted"/>
<dbReference type="Gene3D" id="2.60.120.10">
    <property type="entry name" value="Jelly Rolls"/>
    <property type="match status" value="1"/>
</dbReference>